<evidence type="ECO:0000256" key="7">
    <source>
        <dbReference type="ARBA" id="ARBA00023004"/>
    </source>
</evidence>
<dbReference type="AlphaFoldDB" id="A0A371I3U6"/>
<sequence>MSPAMALNEQRNKDDTSESQFQKGVKQLCEKGQLHAVPNKYILPASDRPTKSVEDPNVAKQNLQLPIIDFSELLGPNRPQVLQSLANASQQYGFFQLVNHSISDDVVRSMIDVSGGFFDLPYEERAKYMTTDMRAPVRCGTSFSQTKDTVLCWRDFLKLLCHPLPDFLPHWPDSPVDFRKVVGTYAEETKHVYLVLMEAILESLGIMERKEEEENILKDFENGSQMMVVNFYPSCPQPDLTLGMPPHSDYGFLTLLLQDHVEGLQIQYQDKWLTVQPIPNAFVVNIGDHLEIYSNGKYKSVLHRVVVNEVKSRVSVASLHSLPFDCTVRPSPKLVNEANPKRYMDTDFGSFLAYVSSREPNKKDFLESRKLHL</sequence>
<dbReference type="GO" id="GO:0005737">
    <property type="term" value="C:cytoplasm"/>
    <property type="evidence" value="ECO:0007669"/>
    <property type="project" value="UniProtKB-SubCell"/>
</dbReference>
<evidence type="ECO:0000256" key="5">
    <source>
        <dbReference type="ARBA" id="ARBA00022723"/>
    </source>
</evidence>
<evidence type="ECO:0000256" key="9">
    <source>
        <dbReference type="ARBA" id="ARBA00059922"/>
    </source>
</evidence>
<keyword evidence="6" id="KW-0847">Vitamin C</keyword>
<evidence type="ECO:0000256" key="6">
    <source>
        <dbReference type="ARBA" id="ARBA00022896"/>
    </source>
</evidence>
<dbReference type="PANTHER" id="PTHR47991">
    <property type="entry name" value="OXOGLUTARATE/IRON-DEPENDENT DIOXYGENASE"/>
    <property type="match status" value="1"/>
</dbReference>
<feature type="non-terminal residue" evidence="13">
    <location>
        <position position="373"/>
    </location>
</feature>
<dbReference type="GO" id="GO:0031418">
    <property type="term" value="F:L-ascorbic acid binding"/>
    <property type="evidence" value="ECO:0007669"/>
    <property type="project" value="UniProtKB-KW"/>
</dbReference>
<comment type="subcellular location">
    <subcellularLocation>
        <location evidence="2">Cytoplasm</location>
    </subcellularLocation>
    <subcellularLocation>
        <location evidence="1">Nucleus</location>
    </subcellularLocation>
</comment>
<evidence type="ECO:0000256" key="10">
    <source>
        <dbReference type="RuleBase" id="RU003682"/>
    </source>
</evidence>
<evidence type="ECO:0000256" key="11">
    <source>
        <dbReference type="SAM" id="MobiDB-lite"/>
    </source>
</evidence>
<organism evidence="13 14">
    <name type="scientific">Mucuna pruriens</name>
    <name type="common">Velvet bean</name>
    <name type="synonym">Dolichos pruriens</name>
    <dbReference type="NCBI Taxonomy" id="157652"/>
    <lineage>
        <taxon>Eukaryota</taxon>
        <taxon>Viridiplantae</taxon>
        <taxon>Streptophyta</taxon>
        <taxon>Embryophyta</taxon>
        <taxon>Tracheophyta</taxon>
        <taxon>Spermatophyta</taxon>
        <taxon>Magnoliopsida</taxon>
        <taxon>eudicotyledons</taxon>
        <taxon>Gunneridae</taxon>
        <taxon>Pentapetalae</taxon>
        <taxon>rosids</taxon>
        <taxon>fabids</taxon>
        <taxon>Fabales</taxon>
        <taxon>Fabaceae</taxon>
        <taxon>Papilionoideae</taxon>
        <taxon>50 kb inversion clade</taxon>
        <taxon>NPAAA clade</taxon>
        <taxon>indigoferoid/millettioid clade</taxon>
        <taxon>Phaseoleae</taxon>
        <taxon>Mucuna</taxon>
    </lineage>
</organism>
<comment type="similarity">
    <text evidence="3 10">Belongs to the iron/ascorbate-dependent oxidoreductase family.</text>
</comment>
<keyword evidence="10" id="KW-0560">Oxidoreductase</keyword>
<evidence type="ECO:0000256" key="3">
    <source>
        <dbReference type="ARBA" id="ARBA00008056"/>
    </source>
</evidence>
<dbReference type="InterPro" id="IPR027443">
    <property type="entry name" value="IPNS-like_sf"/>
</dbReference>
<comment type="function">
    <text evidence="9">Involved in the regulation of shoot development and salicylic acid (SA) homeostasis.</text>
</comment>
<evidence type="ECO:0000313" key="13">
    <source>
        <dbReference type="EMBL" id="RDY09702.1"/>
    </source>
</evidence>
<dbReference type="GO" id="GO:0016491">
    <property type="term" value="F:oxidoreductase activity"/>
    <property type="evidence" value="ECO:0007669"/>
    <property type="project" value="UniProtKB-KW"/>
</dbReference>
<dbReference type="OrthoDB" id="288590at2759"/>
<evidence type="ECO:0000259" key="12">
    <source>
        <dbReference type="PROSITE" id="PS51471"/>
    </source>
</evidence>
<feature type="region of interest" description="Disordered" evidence="11">
    <location>
        <begin position="1"/>
        <end position="24"/>
    </location>
</feature>
<protein>
    <submittedName>
        <fullName evidence="13">Protein DMR6-LIKE OXYGENASE 1</fullName>
    </submittedName>
</protein>
<dbReference type="InterPro" id="IPR005123">
    <property type="entry name" value="Oxoglu/Fe-dep_dioxygenase_dom"/>
</dbReference>
<dbReference type="Pfam" id="PF03171">
    <property type="entry name" value="2OG-FeII_Oxy"/>
    <property type="match status" value="1"/>
</dbReference>
<dbReference type="EMBL" id="QJKJ01000989">
    <property type="protein sequence ID" value="RDY09702.1"/>
    <property type="molecule type" value="Genomic_DNA"/>
</dbReference>
<dbReference type="STRING" id="157652.A0A371I3U6"/>
<accession>A0A371I3U6</accession>
<dbReference type="GO" id="GO:0046872">
    <property type="term" value="F:metal ion binding"/>
    <property type="evidence" value="ECO:0007669"/>
    <property type="project" value="UniProtKB-KW"/>
</dbReference>
<gene>
    <name evidence="13" type="primary">DLO1</name>
    <name evidence="13" type="ORF">CR513_05897</name>
</gene>
<dbReference type="InterPro" id="IPR044861">
    <property type="entry name" value="IPNS-like_FE2OG_OXY"/>
</dbReference>
<dbReference type="GO" id="GO:0005634">
    <property type="term" value="C:nucleus"/>
    <property type="evidence" value="ECO:0007669"/>
    <property type="project" value="UniProtKB-SubCell"/>
</dbReference>
<reference evidence="13" key="1">
    <citation type="submission" date="2018-05" db="EMBL/GenBank/DDBJ databases">
        <title>Draft genome of Mucuna pruriens seed.</title>
        <authorList>
            <person name="Nnadi N.E."/>
            <person name="Vos R."/>
            <person name="Hasami M.H."/>
            <person name="Devisetty U.K."/>
            <person name="Aguiy J.C."/>
        </authorList>
    </citation>
    <scope>NUCLEOTIDE SEQUENCE [LARGE SCALE GENOMIC DNA]</scope>
    <source>
        <strain evidence="13">JCA_2017</strain>
    </source>
</reference>
<feature type="domain" description="Fe2OG dioxygenase" evidence="12">
    <location>
        <begin position="222"/>
        <end position="322"/>
    </location>
</feature>
<name>A0A371I3U6_MUCPR</name>
<dbReference type="SUPFAM" id="SSF51197">
    <property type="entry name" value="Clavaminate synthase-like"/>
    <property type="match status" value="1"/>
</dbReference>
<keyword evidence="8" id="KW-0539">Nucleus</keyword>
<comment type="caution">
    <text evidence="13">The sequence shown here is derived from an EMBL/GenBank/DDBJ whole genome shotgun (WGS) entry which is preliminary data.</text>
</comment>
<evidence type="ECO:0000256" key="4">
    <source>
        <dbReference type="ARBA" id="ARBA00022490"/>
    </source>
</evidence>
<evidence type="ECO:0000313" key="14">
    <source>
        <dbReference type="Proteomes" id="UP000257109"/>
    </source>
</evidence>
<dbReference type="InterPro" id="IPR050295">
    <property type="entry name" value="Plant_2OG-oxidoreductases"/>
</dbReference>
<evidence type="ECO:0000256" key="8">
    <source>
        <dbReference type="ARBA" id="ARBA00023242"/>
    </source>
</evidence>
<proteinExistence type="inferred from homology"/>
<dbReference type="PROSITE" id="PS51471">
    <property type="entry name" value="FE2OG_OXY"/>
    <property type="match status" value="1"/>
</dbReference>
<keyword evidence="7 10" id="KW-0408">Iron</keyword>
<evidence type="ECO:0000256" key="2">
    <source>
        <dbReference type="ARBA" id="ARBA00004496"/>
    </source>
</evidence>
<dbReference type="FunFam" id="2.60.120.330:FF:000015">
    <property type="entry name" value="Protein DMR6-LIKE OXYGENASE 1"/>
    <property type="match status" value="1"/>
</dbReference>
<keyword evidence="14" id="KW-1185">Reference proteome</keyword>
<dbReference type="Proteomes" id="UP000257109">
    <property type="component" value="Unassembled WGS sequence"/>
</dbReference>
<evidence type="ECO:0000256" key="1">
    <source>
        <dbReference type="ARBA" id="ARBA00004123"/>
    </source>
</evidence>
<dbReference type="Pfam" id="PF14226">
    <property type="entry name" value="DIOX_N"/>
    <property type="match status" value="1"/>
</dbReference>
<keyword evidence="4" id="KW-0963">Cytoplasm</keyword>
<keyword evidence="5 10" id="KW-0479">Metal-binding</keyword>
<dbReference type="InterPro" id="IPR026992">
    <property type="entry name" value="DIOX_N"/>
</dbReference>
<dbReference type="Gene3D" id="2.60.120.330">
    <property type="entry name" value="B-lactam Antibiotic, Isopenicillin N Synthase, Chain"/>
    <property type="match status" value="1"/>
</dbReference>